<evidence type="ECO:0000256" key="1">
    <source>
        <dbReference type="ARBA" id="ARBA00001933"/>
    </source>
</evidence>
<dbReference type="EC" id="4.4.1.13" evidence="2"/>
<dbReference type="RefSeq" id="WP_132226485.1">
    <property type="nucleotide sequence ID" value="NZ_CAUWFI010000001.1"/>
</dbReference>
<evidence type="ECO:0000256" key="5">
    <source>
        <dbReference type="ARBA" id="ARBA00037974"/>
    </source>
</evidence>
<dbReference type="Pfam" id="PF00155">
    <property type="entry name" value="Aminotran_1_2"/>
    <property type="match status" value="1"/>
</dbReference>
<dbReference type="EMBL" id="SMCQ01000023">
    <property type="protein sequence ID" value="TCV93596.1"/>
    <property type="molecule type" value="Genomic_DNA"/>
</dbReference>
<evidence type="ECO:0000313" key="8">
    <source>
        <dbReference type="Proteomes" id="UP000295515"/>
    </source>
</evidence>
<evidence type="ECO:0000259" key="6">
    <source>
        <dbReference type="Pfam" id="PF00155"/>
    </source>
</evidence>
<comment type="caution">
    <text evidence="7">The sequence shown here is derived from an EMBL/GenBank/DDBJ whole genome shotgun (WGS) entry which is preliminary data.</text>
</comment>
<proteinExistence type="inferred from homology"/>
<dbReference type="PANTHER" id="PTHR43525:SF1">
    <property type="entry name" value="PROTEIN MALY"/>
    <property type="match status" value="1"/>
</dbReference>
<dbReference type="InterPro" id="IPR015422">
    <property type="entry name" value="PyrdxlP-dep_Trfase_small"/>
</dbReference>
<dbReference type="Proteomes" id="UP000295515">
    <property type="component" value="Unassembled WGS sequence"/>
</dbReference>
<keyword evidence="3" id="KW-0663">Pyridoxal phosphate</keyword>
<evidence type="ECO:0000256" key="3">
    <source>
        <dbReference type="ARBA" id="ARBA00022898"/>
    </source>
</evidence>
<dbReference type="InterPro" id="IPR051798">
    <property type="entry name" value="Class-II_PLP-Dep_Aminotrans"/>
</dbReference>
<dbReference type="SUPFAM" id="SSF53383">
    <property type="entry name" value="PLP-dependent transferases"/>
    <property type="match status" value="1"/>
</dbReference>
<accession>A0A4R3YMQ7</accession>
<dbReference type="InterPro" id="IPR015424">
    <property type="entry name" value="PyrdxlP-dep_Trfase"/>
</dbReference>
<sequence>MSYDFSKLTNRFDSYSMKWDVAPQVLPMWVADMDFETAPEIVEALHNRVNHKIFGYNIVPDEFFESIQHWWKKRHHFLMEKEWMMFCTGVVPAISSIVRKLTTVGENILIQAPVYNIFYNSILNNGRHVLSSDLIYDGHEYTIDFEDLEKKLALPQTTMMILCNPHNPIGKIWSQETLKRIGDLCARHHVLVVSDEIHCDIIAPGREYIPFASVSKTNLNNSITCIAPTKAFNLAGLQSACIVVENEVIRQKVNRGINTDEVAEPNSFAITAAMSAFNYGEKWLDELNIYIQNNKQIACQYIEENLPMLHVVYSEATYLLWIDCSKVTDDSVELVEAIKKKTGLYLSDGYEYGENGKAFVRMNVACPQMRLMDGLKRLREGVIDYQQNMK</sequence>
<keyword evidence="8" id="KW-1185">Reference proteome</keyword>
<gene>
    <name evidence="7" type="ORF">EDD60_12330</name>
</gene>
<dbReference type="GeneID" id="98916334"/>
<evidence type="ECO:0000313" key="7">
    <source>
        <dbReference type="EMBL" id="TCV93596.1"/>
    </source>
</evidence>
<evidence type="ECO:0000256" key="4">
    <source>
        <dbReference type="ARBA" id="ARBA00023239"/>
    </source>
</evidence>
<dbReference type="GO" id="GO:0030170">
    <property type="term" value="F:pyridoxal phosphate binding"/>
    <property type="evidence" value="ECO:0007669"/>
    <property type="project" value="InterPro"/>
</dbReference>
<dbReference type="GO" id="GO:0047804">
    <property type="term" value="F:cysteine-S-conjugate beta-lyase activity"/>
    <property type="evidence" value="ECO:0007669"/>
    <property type="project" value="UniProtKB-EC"/>
</dbReference>
<evidence type="ECO:0000256" key="2">
    <source>
        <dbReference type="ARBA" id="ARBA00012224"/>
    </source>
</evidence>
<dbReference type="InterPro" id="IPR027619">
    <property type="entry name" value="C-S_lyase_PatB-like"/>
</dbReference>
<reference evidence="7 8" key="1">
    <citation type="submission" date="2019-03" db="EMBL/GenBank/DDBJ databases">
        <title>Genomic Encyclopedia of Type Strains, Phase IV (KMG-IV): sequencing the most valuable type-strain genomes for metagenomic binning, comparative biology and taxonomic classification.</title>
        <authorList>
            <person name="Goeker M."/>
        </authorList>
    </citation>
    <scope>NUCLEOTIDE SEQUENCE [LARGE SCALE GENOMIC DNA]</scope>
    <source>
        <strain evidence="7 8">DSM 29487</strain>
    </source>
</reference>
<protein>
    <recommendedName>
        <fullName evidence="2">cysteine-S-conjugate beta-lyase</fullName>
        <ecNumber evidence="2">4.4.1.13</ecNumber>
    </recommendedName>
</protein>
<dbReference type="Gene3D" id="3.90.1150.10">
    <property type="entry name" value="Aspartate Aminotransferase, domain 1"/>
    <property type="match status" value="1"/>
</dbReference>
<dbReference type="PANTHER" id="PTHR43525">
    <property type="entry name" value="PROTEIN MALY"/>
    <property type="match status" value="1"/>
</dbReference>
<comment type="similarity">
    <text evidence="5">Belongs to the class-II pyridoxal-phosphate-dependent aminotransferase family. MalY/PatB cystathionine beta-lyase subfamily.</text>
</comment>
<feature type="domain" description="Aminotransferase class I/classII large" evidence="6">
    <location>
        <begin position="31"/>
        <end position="369"/>
    </location>
</feature>
<dbReference type="CDD" id="cd00609">
    <property type="entry name" value="AAT_like"/>
    <property type="match status" value="1"/>
</dbReference>
<keyword evidence="4 7" id="KW-0456">Lyase</keyword>
<dbReference type="Gene3D" id="3.40.640.10">
    <property type="entry name" value="Type I PLP-dependent aspartate aminotransferase-like (Major domain)"/>
    <property type="match status" value="1"/>
</dbReference>
<dbReference type="InterPro" id="IPR015421">
    <property type="entry name" value="PyrdxlP-dep_Trfase_major"/>
</dbReference>
<comment type="cofactor">
    <cofactor evidence="1">
        <name>pyridoxal 5'-phosphate</name>
        <dbReference type="ChEBI" id="CHEBI:597326"/>
    </cofactor>
</comment>
<dbReference type="AlphaFoldDB" id="A0A4R3YMQ7"/>
<organism evidence="7 8">
    <name type="scientific">Longibaculum muris</name>
    <dbReference type="NCBI Taxonomy" id="1796628"/>
    <lineage>
        <taxon>Bacteria</taxon>
        <taxon>Bacillati</taxon>
        <taxon>Bacillota</taxon>
        <taxon>Erysipelotrichia</taxon>
        <taxon>Erysipelotrichales</taxon>
        <taxon>Coprobacillaceae</taxon>
        <taxon>Longibaculum</taxon>
    </lineage>
</organism>
<dbReference type="NCBIfam" id="TIGR04350">
    <property type="entry name" value="C_S_lyase_PatB"/>
    <property type="match status" value="1"/>
</dbReference>
<name>A0A4R3YMQ7_9FIRM</name>
<dbReference type="InterPro" id="IPR004839">
    <property type="entry name" value="Aminotransferase_I/II_large"/>
</dbReference>